<proteinExistence type="predicted"/>
<feature type="compositionally biased region" description="Polar residues" evidence="1">
    <location>
        <begin position="32"/>
        <end position="46"/>
    </location>
</feature>
<dbReference type="InParanoid" id="A0A3N4L7F1"/>
<feature type="region of interest" description="Disordered" evidence="1">
    <location>
        <begin position="28"/>
        <end position="204"/>
    </location>
</feature>
<protein>
    <submittedName>
        <fullName evidence="2">Uncharacterized protein</fullName>
    </submittedName>
</protein>
<evidence type="ECO:0000256" key="1">
    <source>
        <dbReference type="SAM" id="MobiDB-lite"/>
    </source>
</evidence>
<reference evidence="2 3" key="1">
    <citation type="journal article" date="2018" name="Nat. Ecol. Evol.">
        <title>Pezizomycetes genomes reveal the molecular basis of ectomycorrhizal truffle lifestyle.</title>
        <authorList>
            <person name="Murat C."/>
            <person name="Payen T."/>
            <person name="Noel B."/>
            <person name="Kuo A."/>
            <person name="Morin E."/>
            <person name="Chen J."/>
            <person name="Kohler A."/>
            <person name="Krizsan K."/>
            <person name="Balestrini R."/>
            <person name="Da Silva C."/>
            <person name="Montanini B."/>
            <person name="Hainaut M."/>
            <person name="Levati E."/>
            <person name="Barry K.W."/>
            <person name="Belfiori B."/>
            <person name="Cichocki N."/>
            <person name="Clum A."/>
            <person name="Dockter R.B."/>
            <person name="Fauchery L."/>
            <person name="Guy J."/>
            <person name="Iotti M."/>
            <person name="Le Tacon F."/>
            <person name="Lindquist E.A."/>
            <person name="Lipzen A."/>
            <person name="Malagnac F."/>
            <person name="Mello A."/>
            <person name="Molinier V."/>
            <person name="Miyauchi S."/>
            <person name="Poulain J."/>
            <person name="Riccioni C."/>
            <person name="Rubini A."/>
            <person name="Sitrit Y."/>
            <person name="Splivallo R."/>
            <person name="Traeger S."/>
            <person name="Wang M."/>
            <person name="Zifcakova L."/>
            <person name="Wipf D."/>
            <person name="Zambonelli A."/>
            <person name="Paolocci F."/>
            <person name="Nowrousian M."/>
            <person name="Ottonello S."/>
            <person name="Baldrian P."/>
            <person name="Spatafora J.W."/>
            <person name="Henrissat B."/>
            <person name="Nagy L.G."/>
            <person name="Aury J.M."/>
            <person name="Wincker P."/>
            <person name="Grigoriev I.V."/>
            <person name="Bonfante P."/>
            <person name="Martin F.M."/>
        </authorList>
    </citation>
    <scope>NUCLEOTIDE SEQUENCE [LARGE SCALE GENOMIC DNA]</scope>
    <source>
        <strain evidence="2 3">CCBAS932</strain>
    </source>
</reference>
<accession>A0A3N4L7F1</accession>
<organism evidence="2 3">
    <name type="scientific">Morchella conica CCBAS932</name>
    <dbReference type="NCBI Taxonomy" id="1392247"/>
    <lineage>
        <taxon>Eukaryota</taxon>
        <taxon>Fungi</taxon>
        <taxon>Dikarya</taxon>
        <taxon>Ascomycota</taxon>
        <taxon>Pezizomycotina</taxon>
        <taxon>Pezizomycetes</taxon>
        <taxon>Pezizales</taxon>
        <taxon>Morchellaceae</taxon>
        <taxon>Morchella</taxon>
    </lineage>
</organism>
<sequence length="204" mass="22525">MDNNAFANPDFNEFINRQMQAWFARKAELSANRANTPDTAGSTPNPQIRRPPPSERVVHVQNALSHRSSAAPSQPTSSNSQSTSNSSQHPSSRHAKHVSYGGSVTHTPSSMHRGGERTHPTPNTISEDDLDQETPRQNKNQKKPAPPKVNHSDELSGSSQSQLTQKAVPRTYDREGKVIQPYKNRKDLAGRMRLEEGGEKDITA</sequence>
<keyword evidence="3" id="KW-1185">Reference proteome</keyword>
<dbReference type="EMBL" id="ML119106">
    <property type="protein sequence ID" value="RPB17399.1"/>
    <property type="molecule type" value="Genomic_DNA"/>
</dbReference>
<dbReference type="AlphaFoldDB" id="A0A3N4L7F1"/>
<feature type="compositionally biased region" description="Basic and acidic residues" evidence="1">
    <location>
        <begin position="184"/>
        <end position="204"/>
    </location>
</feature>
<name>A0A3N4L7F1_9PEZI</name>
<gene>
    <name evidence="2" type="ORF">P167DRAFT_569857</name>
</gene>
<evidence type="ECO:0000313" key="3">
    <source>
        <dbReference type="Proteomes" id="UP000277580"/>
    </source>
</evidence>
<dbReference type="Proteomes" id="UP000277580">
    <property type="component" value="Unassembled WGS sequence"/>
</dbReference>
<feature type="compositionally biased region" description="Low complexity" evidence="1">
    <location>
        <begin position="67"/>
        <end position="90"/>
    </location>
</feature>
<evidence type="ECO:0000313" key="2">
    <source>
        <dbReference type="EMBL" id="RPB17399.1"/>
    </source>
</evidence>
<feature type="compositionally biased region" description="Polar residues" evidence="1">
    <location>
        <begin position="155"/>
        <end position="165"/>
    </location>
</feature>